<dbReference type="AlphaFoldDB" id="A0AAV2H507"/>
<comment type="caution">
    <text evidence="1">The sequence shown here is derived from an EMBL/GenBank/DDBJ whole genome shotgun (WGS) entry which is preliminary data.</text>
</comment>
<proteinExistence type="predicted"/>
<sequence length="101" mass="11390">MASFKSSKSNFSEMKLLKEIIQGENDKPNKLASKNISETLGAVLAKQLITLPKTDRSTQTNWKWRVMAERWRGAKLIAPKEKTQEAAGVKKSQVVFKLEKA</sequence>
<dbReference type="Proteomes" id="UP001497497">
    <property type="component" value="Unassembled WGS sequence"/>
</dbReference>
<protein>
    <submittedName>
        <fullName evidence="1">Uncharacterized protein</fullName>
    </submittedName>
</protein>
<name>A0AAV2H507_LYMST</name>
<dbReference type="EMBL" id="CAXITT010000035">
    <property type="protein sequence ID" value="CAL1528633.1"/>
    <property type="molecule type" value="Genomic_DNA"/>
</dbReference>
<evidence type="ECO:0000313" key="2">
    <source>
        <dbReference type="Proteomes" id="UP001497497"/>
    </source>
</evidence>
<feature type="non-terminal residue" evidence="1">
    <location>
        <position position="101"/>
    </location>
</feature>
<reference evidence="1 2" key="1">
    <citation type="submission" date="2024-04" db="EMBL/GenBank/DDBJ databases">
        <authorList>
            <consortium name="Genoscope - CEA"/>
            <person name="William W."/>
        </authorList>
    </citation>
    <scope>NUCLEOTIDE SEQUENCE [LARGE SCALE GENOMIC DNA]</scope>
</reference>
<keyword evidence="2" id="KW-1185">Reference proteome</keyword>
<organism evidence="1 2">
    <name type="scientific">Lymnaea stagnalis</name>
    <name type="common">Great pond snail</name>
    <name type="synonym">Helix stagnalis</name>
    <dbReference type="NCBI Taxonomy" id="6523"/>
    <lineage>
        <taxon>Eukaryota</taxon>
        <taxon>Metazoa</taxon>
        <taxon>Spiralia</taxon>
        <taxon>Lophotrochozoa</taxon>
        <taxon>Mollusca</taxon>
        <taxon>Gastropoda</taxon>
        <taxon>Heterobranchia</taxon>
        <taxon>Euthyneura</taxon>
        <taxon>Panpulmonata</taxon>
        <taxon>Hygrophila</taxon>
        <taxon>Lymnaeoidea</taxon>
        <taxon>Lymnaeidae</taxon>
        <taxon>Lymnaea</taxon>
    </lineage>
</organism>
<accession>A0AAV2H507</accession>
<evidence type="ECO:0000313" key="1">
    <source>
        <dbReference type="EMBL" id="CAL1528633.1"/>
    </source>
</evidence>
<gene>
    <name evidence="1" type="ORF">GSLYS_00002803001</name>
</gene>